<dbReference type="AlphaFoldDB" id="Q98I48"/>
<sequence length="207" mass="22774">MFSQTIFFGMKQSARGVSVAFSTLQEASMHKRVLIQAASALLALQFMAVPVFAAGSSGGGSDQTVTQCKKGEVWDKKKKKCVAPQEGMLDDDSIYDAGHALAMAGRYDEAISVLTLAANKQDPRILNYLGYSHRHSGRVTVGLGYYEEALRIDPNYTLVREYLGEAHLQIGDLAGAQQQLMEIEKRTGKGSREYGMLSEQIDHFMRS</sequence>
<dbReference type="eggNOG" id="COG0457">
    <property type="taxonomic scope" value="Bacteria"/>
</dbReference>
<dbReference type="SUPFAM" id="SSF48452">
    <property type="entry name" value="TPR-like"/>
    <property type="match status" value="1"/>
</dbReference>
<dbReference type="EMBL" id="BA000012">
    <property type="protein sequence ID" value="BAB49668.1"/>
    <property type="molecule type" value="Genomic_DNA"/>
</dbReference>
<dbReference type="Gene3D" id="1.25.40.10">
    <property type="entry name" value="Tetratricopeptide repeat domain"/>
    <property type="match status" value="1"/>
</dbReference>
<name>Q98I48_RHILO</name>
<proteinExistence type="predicted"/>
<evidence type="ECO:0000313" key="3">
    <source>
        <dbReference type="Proteomes" id="UP000000552"/>
    </source>
</evidence>
<feature type="repeat" description="TPR" evidence="1">
    <location>
        <begin position="123"/>
        <end position="156"/>
    </location>
</feature>
<organism evidence="2 3">
    <name type="scientific">Mesorhizobium japonicum (strain LMG 29417 / CECT 9101 / MAFF 303099)</name>
    <name type="common">Mesorhizobium loti (strain MAFF 303099)</name>
    <dbReference type="NCBI Taxonomy" id="266835"/>
    <lineage>
        <taxon>Bacteria</taxon>
        <taxon>Pseudomonadati</taxon>
        <taxon>Pseudomonadota</taxon>
        <taxon>Alphaproteobacteria</taxon>
        <taxon>Hyphomicrobiales</taxon>
        <taxon>Phyllobacteriaceae</taxon>
        <taxon>Mesorhizobium</taxon>
    </lineage>
</organism>
<evidence type="ECO:0000256" key="1">
    <source>
        <dbReference type="PROSITE-ProRule" id="PRU00339"/>
    </source>
</evidence>
<gene>
    <name evidence="2" type="ordered locus">mll2569</name>
</gene>
<reference evidence="2 3" key="1">
    <citation type="journal article" date="2000" name="DNA Res.">
        <title>Complete genome structure of the nitrogen-fixing symbiotic bacterium Mesorhizobium loti.</title>
        <authorList>
            <person name="Kaneko T."/>
            <person name="Nakamura Y."/>
            <person name="Sato S."/>
            <person name="Asamizu E."/>
            <person name="Kato T."/>
            <person name="Sasamoto S."/>
            <person name="Watanabe A."/>
            <person name="Idesawa K."/>
            <person name="Ishikawa A."/>
            <person name="Kawashima K."/>
            <person name="Kimura T."/>
            <person name="Kishida Y."/>
            <person name="Kiyokawa C."/>
            <person name="Kohara M."/>
            <person name="Matsumoto M."/>
            <person name="Matsuno A."/>
            <person name="Mochizuki Y."/>
            <person name="Nakayama S."/>
            <person name="Nakazaki N."/>
            <person name="Shimpo S."/>
            <person name="Sugimoto M."/>
            <person name="Takeuchi C."/>
            <person name="Yamada M."/>
            <person name="Tabata S."/>
        </authorList>
    </citation>
    <scope>NUCLEOTIDE SEQUENCE [LARGE SCALE GENOMIC DNA]</scope>
    <source>
        <strain evidence="3">LMG 29417 / CECT 9101 / MAFF 303099</strain>
    </source>
</reference>
<protein>
    <submittedName>
        <fullName evidence="2">Mll2569 protein</fullName>
    </submittedName>
</protein>
<dbReference type="HOGENOM" id="CLU_114955_0_1_5"/>
<dbReference type="InterPro" id="IPR019734">
    <property type="entry name" value="TPR_rpt"/>
</dbReference>
<dbReference type="Pfam" id="PF13432">
    <property type="entry name" value="TPR_16"/>
    <property type="match status" value="1"/>
</dbReference>
<dbReference type="InterPro" id="IPR011990">
    <property type="entry name" value="TPR-like_helical_dom_sf"/>
</dbReference>
<accession>Q98I48</accession>
<evidence type="ECO:0000313" key="2">
    <source>
        <dbReference type="EMBL" id="BAB49668.1"/>
    </source>
</evidence>
<dbReference type="KEGG" id="mlo:mll2569"/>
<keyword evidence="1" id="KW-0802">TPR repeat</keyword>
<dbReference type="PROSITE" id="PS50005">
    <property type="entry name" value="TPR"/>
    <property type="match status" value="1"/>
</dbReference>
<dbReference type="Proteomes" id="UP000000552">
    <property type="component" value="Chromosome"/>
</dbReference>